<evidence type="ECO:0000313" key="12">
    <source>
        <dbReference type="EMBL" id="PZP56110.1"/>
    </source>
</evidence>
<dbReference type="PANTHER" id="PTHR21320:SF3">
    <property type="entry name" value="CYTOCHROME C OXIDASE ASSEMBLY PROTEIN COX11, MITOCHONDRIAL-RELATED"/>
    <property type="match status" value="1"/>
</dbReference>
<evidence type="ECO:0000256" key="9">
    <source>
        <dbReference type="ARBA" id="ARBA00023136"/>
    </source>
</evidence>
<keyword evidence="7 10" id="KW-1133">Transmembrane helix</keyword>
<dbReference type="NCBIfam" id="NF003465">
    <property type="entry name" value="PRK05089.1"/>
    <property type="match status" value="1"/>
</dbReference>
<dbReference type="Proteomes" id="UP000249739">
    <property type="component" value="Unassembled WGS sequence"/>
</dbReference>
<dbReference type="InterPro" id="IPR023471">
    <property type="entry name" value="CtaG/Cox11_dom_sf"/>
</dbReference>
<evidence type="ECO:0000256" key="11">
    <source>
        <dbReference type="SAM" id="Phobius"/>
    </source>
</evidence>
<feature type="topological domain" description="Periplasmic" evidence="10">
    <location>
        <begin position="31"/>
        <end position="202"/>
    </location>
</feature>
<dbReference type="Gene3D" id="2.60.370.10">
    <property type="entry name" value="Ctag/Cox11"/>
    <property type="match status" value="1"/>
</dbReference>
<feature type="topological domain" description="Cytoplasmic" evidence="10">
    <location>
        <begin position="1"/>
        <end position="8"/>
    </location>
</feature>
<evidence type="ECO:0000256" key="8">
    <source>
        <dbReference type="ARBA" id="ARBA00023008"/>
    </source>
</evidence>
<comment type="caution">
    <text evidence="12">The sequence shown here is derived from an EMBL/GenBank/DDBJ whole genome shotgun (WGS) entry which is preliminary data.</text>
</comment>
<feature type="transmembrane region" description="Helical" evidence="11">
    <location>
        <begin position="12"/>
        <end position="31"/>
    </location>
</feature>
<evidence type="ECO:0000313" key="13">
    <source>
        <dbReference type="Proteomes" id="UP000249739"/>
    </source>
</evidence>
<dbReference type="AlphaFoldDB" id="A0A2W5FQM1"/>
<dbReference type="GO" id="GO:0005507">
    <property type="term" value="F:copper ion binding"/>
    <property type="evidence" value="ECO:0007669"/>
    <property type="project" value="InterPro"/>
</dbReference>
<evidence type="ECO:0000256" key="6">
    <source>
        <dbReference type="ARBA" id="ARBA00022968"/>
    </source>
</evidence>
<evidence type="ECO:0000256" key="3">
    <source>
        <dbReference type="ARBA" id="ARBA00009620"/>
    </source>
</evidence>
<evidence type="ECO:0000256" key="5">
    <source>
        <dbReference type="ARBA" id="ARBA00022692"/>
    </source>
</evidence>
<evidence type="ECO:0000256" key="10">
    <source>
        <dbReference type="HAMAP-Rule" id="MF_00155"/>
    </source>
</evidence>
<dbReference type="GO" id="GO:0005886">
    <property type="term" value="C:plasma membrane"/>
    <property type="evidence" value="ECO:0007669"/>
    <property type="project" value="UniProtKB-SubCell"/>
</dbReference>
<comment type="similarity">
    <text evidence="3 10">Belongs to the COX11/CtaG family.</text>
</comment>
<name>A0A2W5FQM1_9BACT</name>
<evidence type="ECO:0000256" key="4">
    <source>
        <dbReference type="ARBA" id="ARBA00015384"/>
    </source>
</evidence>
<organism evidence="12 13">
    <name type="scientific">Micavibrio aeruginosavorus</name>
    <dbReference type="NCBI Taxonomy" id="349221"/>
    <lineage>
        <taxon>Bacteria</taxon>
        <taxon>Pseudomonadati</taxon>
        <taxon>Bdellovibrionota</taxon>
        <taxon>Bdellovibrionia</taxon>
        <taxon>Bdellovibrionales</taxon>
        <taxon>Pseudobdellovibrionaceae</taxon>
        <taxon>Micavibrio</taxon>
    </lineage>
</organism>
<dbReference type="GO" id="GO:0008535">
    <property type="term" value="P:respiratory chain complex IV assembly"/>
    <property type="evidence" value="ECO:0007669"/>
    <property type="project" value="UniProtKB-UniRule"/>
</dbReference>
<keyword evidence="5 10" id="KW-0812">Transmembrane</keyword>
<proteinExistence type="inferred from homology"/>
<dbReference type="SUPFAM" id="SSF110111">
    <property type="entry name" value="Ctag/Cox11"/>
    <property type="match status" value="1"/>
</dbReference>
<dbReference type="PIRSF" id="PIRSF005413">
    <property type="entry name" value="COX11"/>
    <property type="match status" value="1"/>
</dbReference>
<keyword evidence="6 10" id="KW-0735">Signal-anchor</keyword>
<sequence length="202" mass="22539">MSKELQDKNRRTGLAVLALILGMLILSYASVPLYRLFCQVTGFGGKAEKVEAANGEIFDREITVRFNSDVNPNLPWDFKPDTPEVKVKVGQEMLISFTATNLSREAAAGTAMYNVTPGAAGKYFNKTQCFCFNYQLIAPGRTVHFPVVFYIDPKIMKDRENDGLKTITLSYTFFKADSPELEQALEAFYNDPKSANKAIPVN</sequence>
<dbReference type="FunFam" id="2.60.370.10:FF:000001">
    <property type="entry name" value="COX11 cytochrome c oxidase assembly homolog"/>
    <property type="match status" value="1"/>
</dbReference>
<dbReference type="HAMAP" id="MF_00155">
    <property type="entry name" value="CtaG"/>
    <property type="match status" value="1"/>
</dbReference>
<evidence type="ECO:0000256" key="1">
    <source>
        <dbReference type="ARBA" id="ARBA00004007"/>
    </source>
</evidence>
<keyword evidence="10" id="KW-1003">Cell membrane</keyword>
<evidence type="ECO:0000256" key="2">
    <source>
        <dbReference type="ARBA" id="ARBA00004382"/>
    </source>
</evidence>
<keyword evidence="8 10" id="KW-0186">Copper</keyword>
<comment type="subcellular location">
    <subcellularLocation>
        <location evidence="2 10">Cell inner membrane</location>
        <topology evidence="2 10">Single-pass type II membrane protein</topology>
        <orientation evidence="2 10">Periplasmic side</orientation>
    </subcellularLocation>
</comment>
<dbReference type="InterPro" id="IPR007533">
    <property type="entry name" value="Cyt_c_oxidase_assmbl_CtaG"/>
</dbReference>
<evidence type="ECO:0000256" key="7">
    <source>
        <dbReference type="ARBA" id="ARBA00022989"/>
    </source>
</evidence>
<protein>
    <recommendedName>
        <fullName evidence="4 10">Cytochrome c oxidase assembly protein CtaG</fullName>
    </recommendedName>
</protein>
<comment type="function">
    <text evidence="1 10">Exerts its effect at some terminal stage of cytochrome c oxidase synthesis, probably by being involved in the insertion of the copper B into subunit I.</text>
</comment>
<accession>A0A2W5FQM1</accession>
<dbReference type="PANTHER" id="PTHR21320">
    <property type="entry name" value="CYTOCHROME C OXIDASE ASSEMBLY PROTEIN COX11-RELATED"/>
    <property type="match status" value="1"/>
</dbReference>
<gene>
    <name evidence="10" type="primary">ctaG</name>
    <name evidence="12" type="ORF">DI586_04750</name>
</gene>
<dbReference type="EMBL" id="QFOT01000037">
    <property type="protein sequence ID" value="PZP56110.1"/>
    <property type="molecule type" value="Genomic_DNA"/>
</dbReference>
<dbReference type="Pfam" id="PF04442">
    <property type="entry name" value="CtaG_Cox11"/>
    <property type="match status" value="1"/>
</dbReference>
<reference evidence="12 13" key="1">
    <citation type="submission" date="2017-08" db="EMBL/GenBank/DDBJ databases">
        <title>Infants hospitalized years apart are colonized by the same room-sourced microbial strains.</title>
        <authorList>
            <person name="Brooks B."/>
            <person name="Olm M.R."/>
            <person name="Firek B.A."/>
            <person name="Baker R."/>
            <person name="Thomas B.C."/>
            <person name="Morowitz M.J."/>
            <person name="Banfield J.F."/>
        </authorList>
    </citation>
    <scope>NUCLEOTIDE SEQUENCE [LARGE SCALE GENOMIC DNA]</scope>
    <source>
        <strain evidence="12">S2_006_000_R2_64</strain>
    </source>
</reference>
<keyword evidence="10" id="KW-0997">Cell inner membrane</keyword>
<keyword evidence="9 10" id="KW-0472">Membrane</keyword>